<feature type="site" description="Substrate discrimination" evidence="15">
    <location>
        <position position="20"/>
    </location>
</feature>
<keyword evidence="9 15" id="KW-0227">DNA damage</keyword>
<evidence type="ECO:0000256" key="8">
    <source>
        <dbReference type="ARBA" id="ARBA00022723"/>
    </source>
</evidence>
<evidence type="ECO:0000256" key="15">
    <source>
        <dbReference type="HAMAP-Rule" id="MF_01113"/>
    </source>
</evidence>
<dbReference type="Pfam" id="PF00817">
    <property type="entry name" value="IMS"/>
    <property type="match status" value="1"/>
</dbReference>
<comment type="cofactor">
    <cofactor evidence="15">
        <name>Mg(2+)</name>
        <dbReference type="ChEBI" id="CHEBI:18420"/>
    </cofactor>
    <text evidence="15">Binds 2 magnesium ions per subunit.</text>
</comment>
<evidence type="ECO:0000256" key="14">
    <source>
        <dbReference type="ARBA" id="ARBA00049244"/>
    </source>
</evidence>
<dbReference type="SUPFAM" id="SSF100879">
    <property type="entry name" value="Lesion bypass DNA polymerase (Y-family), little finger domain"/>
    <property type="match status" value="1"/>
</dbReference>
<name>A0A1G9W5T2_9BACL</name>
<keyword evidence="12 15" id="KW-0238">DNA-binding</keyword>
<keyword evidence="5 15" id="KW-0808">Transferase</keyword>
<dbReference type="OrthoDB" id="9808813at2"/>
<feature type="binding site" evidence="15">
    <location>
        <position position="15"/>
    </location>
    <ligand>
        <name>Mg(2+)</name>
        <dbReference type="ChEBI" id="CHEBI:18420"/>
    </ligand>
</feature>
<keyword evidence="10 15" id="KW-0460">Magnesium</keyword>
<accession>A0A1G9W5T2</accession>
<keyword evidence="18" id="KW-1185">Reference proteome</keyword>
<dbReference type="SUPFAM" id="SSF56672">
    <property type="entry name" value="DNA/RNA polymerases"/>
    <property type="match status" value="1"/>
</dbReference>
<evidence type="ECO:0000256" key="13">
    <source>
        <dbReference type="ARBA" id="ARBA00023204"/>
    </source>
</evidence>
<keyword evidence="6 15" id="KW-0548">Nucleotidyltransferase</keyword>
<keyword evidence="11 15" id="KW-0239">DNA-directed DNA polymerase</keyword>
<dbReference type="InterPro" id="IPR050116">
    <property type="entry name" value="DNA_polymerase-Y"/>
</dbReference>
<keyword evidence="8 15" id="KW-0479">Metal-binding</keyword>
<evidence type="ECO:0000256" key="1">
    <source>
        <dbReference type="ARBA" id="ARBA00004496"/>
    </source>
</evidence>
<evidence type="ECO:0000256" key="9">
    <source>
        <dbReference type="ARBA" id="ARBA00022763"/>
    </source>
</evidence>
<dbReference type="GO" id="GO:0005829">
    <property type="term" value="C:cytosol"/>
    <property type="evidence" value="ECO:0007669"/>
    <property type="project" value="TreeGrafter"/>
</dbReference>
<organism evidence="17 18">
    <name type="scientific">Fictibacillus solisalsi</name>
    <dbReference type="NCBI Taxonomy" id="459525"/>
    <lineage>
        <taxon>Bacteria</taxon>
        <taxon>Bacillati</taxon>
        <taxon>Bacillota</taxon>
        <taxon>Bacilli</taxon>
        <taxon>Bacillales</taxon>
        <taxon>Fictibacillaceae</taxon>
        <taxon>Fictibacillus</taxon>
    </lineage>
</organism>
<dbReference type="Gene3D" id="3.40.1170.60">
    <property type="match status" value="1"/>
</dbReference>
<evidence type="ECO:0000256" key="4">
    <source>
        <dbReference type="ARBA" id="ARBA00022490"/>
    </source>
</evidence>
<dbReference type="STRING" id="459525.SAMN04488137_1974"/>
<dbReference type="EC" id="2.7.7.7" evidence="15"/>
<dbReference type="GO" id="GO:0003887">
    <property type="term" value="F:DNA-directed DNA polymerase activity"/>
    <property type="evidence" value="ECO:0007669"/>
    <property type="project" value="UniProtKB-UniRule"/>
</dbReference>
<dbReference type="PROSITE" id="PS50173">
    <property type="entry name" value="UMUC"/>
    <property type="match status" value="1"/>
</dbReference>
<evidence type="ECO:0000259" key="16">
    <source>
        <dbReference type="PROSITE" id="PS50173"/>
    </source>
</evidence>
<dbReference type="InterPro" id="IPR022880">
    <property type="entry name" value="DNApol_IV"/>
</dbReference>
<dbReference type="FunFam" id="3.40.1170.60:FF:000001">
    <property type="entry name" value="DNA polymerase IV"/>
    <property type="match status" value="1"/>
</dbReference>
<gene>
    <name evidence="15" type="primary">dinB</name>
    <name evidence="17" type="ORF">SAMN04488137_1974</name>
</gene>
<dbReference type="HAMAP" id="MF_01113">
    <property type="entry name" value="DNApol_IV"/>
    <property type="match status" value="1"/>
</dbReference>
<dbReference type="PANTHER" id="PTHR11076">
    <property type="entry name" value="DNA REPAIR POLYMERASE UMUC / TRANSFERASE FAMILY MEMBER"/>
    <property type="match status" value="1"/>
</dbReference>
<evidence type="ECO:0000256" key="2">
    <source>
        <dbReference type="ARBA" id="ARBA00010945"/>
    </source>
</evidence>
<dbReference type="InterPro" id="IPR024728">
    <property type="entry name" value="PolY_HhH_motif"/>
</dbReference>
<evidence type="ECO:0000256" key="11">
    <source>
        <dbReference type="ARBA" id="ARBA00022932"/>
    </source>
</evidence>
<feature type="binding site" evidence="15">
    <location>
        <position position="111"/>
    </location>
    <ligand>
        <name>Mg(2+)</name>
        <dbReference type="ChEBI" id="CHEBI:18420"/>
    </ligand>
</feature>
<dbReference type="Pfam" id="PF11799">
    <property type="entry name" value="IMS_C"/>
    <property type="match status" value="1"/>
</dbReference>
<dbReference type="GO" id="GO:0006281">
    <property type="term" value="P:DNA repair"/>
    <property type="evidence" value="ECO:0007669"/>
    <property type="project" value="UniProtKB-UniRule"/>
</dbReference>
<dbReference type="Gene3D" id="1.10.150.20">
    <property type="entry name" value="5' to 3' exonuclease, C-terminal subdomain"/>
    <property type="match status" value="1"/>
</dbReference>
<dbReference type="InterPro" id="IPR043128">
    <property type="entry name" value="Rev_trsase/Diguanyl_cyclase"/>
</dbReference>
<dbReference type="GO" id="GO:0009432">
    <property type="term" value="P:SOS response"/>
    <property type="evidence" value="ECO:0007669"/>
    <property type="project" value="TreeGrafter"/>
</dbReference>
<evidence type="ECO:0000256" key="7">
    <source>
        <dbReference type="ARBA" id="ARBA00022705"/>
    </source>
</evidence>
<keyword evidence="4 15" id="KW-0963">Cytoplasm</keyword>
<reference evidence="18" key="1">
    <citation type="submission" date="2016-10" db="EMBL/GenBank/DDBJ databases">
        <authorList>
            <person name="Varghese N."/>
            <person name="Submissions S."/>
        </authorList>
    </citation>
    <scope>NUCLEOTIDE SEQUENCE [LARGE SCALE GENOMIC DNA]</scope>
    <source>
        <strain evidence="18">CGMCC 1.6854</strain>
    </source>
</reference>
<evidence type="ECO:0000256" key="3">
    <source>
        <dbReference type="ARBA" id="ARBA00022457"/>
    </source>
</evidence>
<dbReference type="Gene3D" id="3.30.1490.100">
    <property type="entry name" value="DNA polymerase, Y-family, little finger domain"/>
    <property type="match status" value="1"/>
</dbReference>
<dbReference type="AlphaFoldDB" id="A0A1G9W5T2"/>
<dbReference type="NCBIfam" id="NF002492">
    <property type="entry name" value="PRK01810.1"/>
    <property type="match status" value="1"/>
</dbReference>
<comment type="function">
    <text evidence="15">Poorly processive, error-prone DNA polymerase involved in untargeted mutagenesis. Copies undamaged DNA at stalled replication forks, which arise in vivo from mismatched or misaligned primer ends. These misaligned primers can be extended by PolIV. Exhibits no 3'-5' exonuclease (proofreading) activity. May be involved in translesional synthesis, in conjunction with the beta clamp from PolIII.</text>
</comment>
<evidence type="ECO:0000256" key="12">
    <source>
        <dbReference type="ARBA" id="ARBA00023125"/>
    </source>
</evidence>
<dbReference type="InterPro" id="IPR043502">
    <property type="entry name" value="DNA/RNA_pol_sf"/>
</dbReference>
<dbReference type="GO" id="GO:0006261">
    <property type="term" value="P:DNA-templated DNA replication"/>
    <property type="evidence" value="ECO:0007669"/>
    <property type="project" value="UniProtKB-UniRule"/>
</dbReference>
<evidence type="ECO:0000256" key="5">
    <source>
        <dbReference type="ARBA" id="ARBA00022679"/>
    </source>
</evidence>
<protein>
    <recommendedName>
        <fullName evidence="15">DNA polymerase IV</fullName>
        <shortName evidence="15">Pol IV</shortName>
        <ecNumber evidence="15">2.7.7.7</ecNumber>
    </recommendedName>
</protein>
<keyword evidence="13 15" id="KW-0234">DNA repair</keyword>
<comment type="catalytic activity">
    <reaction evidence="14 15">
        <text>DNA(n) + a 2'-deoxyribonucleoside 5'-triphosphate = DNA(n+1) + diphosphate</text>
        <dbReference type="Rhea" id="RHEA:22508"/>
        <dbReference type="Rhea" id="RHEA-COMP:17339"/>
        <dbReference type="Rhea" id="RHEA-COMP:17340"/>
        <dbReference type="ChEBI" id="CHEBI:33019"/>
        <dbReference type="ChEBI" id="CHEBI:61560"/>
        <dbReference type="ChEBI" id="CHEBI:173112"/>
        <dbReference type="EC" id="2.7.7.7"/>
    </reaction>
</comment>
<feature type="domain" description="UmuC" evidence="16">
    <location>
        <begin position="11"/>
        <end position="190"/>
    </location>
</feature>
<proteinExistence type="inferred from homology"/>
<keyword evidence="3 15" id="KW-0515">Mutator protein</keyword>
<feature type="active site" evidence="15">
    <location>
        <position position="112"/>
    </location>
</feature>
<dbReference type="CDD" id="cd03586">
    <property type="entry name" value="PolY_Pol_IV_kappa"/>
    <property type="match status" value="1"/>
</dbReference>
<dbReference type="PANTHER" id="PTHR11076:SF33">
    <property type="entry name" value="DNA POLYMERASE KAPPA"/>
    <property type="match status" value="1"/>
</dbReference>
<comment type="subcellular location">
    <subcellularLocation>
        <location evidence="1 15">Cytoplasm</location>
    </subcellularLocation>
</comment>
<evidence type="ECO:0000256" key="6">
    <source>
        <dbReference type="ARBA" id="ARBA00022695"/>
    </source>
</evidence>
<dbReference type="Gene3D" id="3.30.70.270">
    <property type="match status" value="1"/>
</dbReference>
<dbReference type="GO" id="GO:0042276">
    <property type="term" value="P:error-prone translesion synthesis"/>
    <property type="evidence" value="ECO:0007669"/>
    <property type="project" value="TreeGrafter"/>
</dbReference>
<dbReference type="NCBIfam" id="NF002677">
    <property type="entry name" value="PRK02406.1"/>
    <property type="match status" value="1"/>
</dbReference>
<dbReference type="InterPro" id="IPR017961">
    <property type="entry name" value="DNA_pol_Y-fam_little_finger"/>
</dbReference>
<comment type="similarity">
    <text evidence="2 15">Belongs to the DNA polymerase type-Y family.</text>
</comment>
<dbReference type="GO" id="GO:0003684">
    <property type="term" value="F:damaged DNA binding"/>
    <property type="evidence" value="ECO:0007669"/>
    <property type="project" value="InterPro"/>
</dbReference>
<dbReference type="RefSeq" id="WP_090234232.1">
    <property type="nucleotide sequence ID" value="NZ_FNHW01000001.1"/>
</dbReference>
<evidence type="ECO:0000313" key="18">
    <source>
        <dbReference type="Proteomes" id="UP000199544"/>
    </source>
</evidence>
<dbReference type="NCBIfam" id="NF002848">
    <property type="entry name" value="PRK03103.1"/>
    <property type="match status" value="1"/>
</dbReference>
<dbReference type="EMBL" id="FNHW01000001">
    <property type="protein sequence ID" value="SDM79894.1"/>
    <property type="molecule type" value="Genomic_DNA"/>
</dbReference>
<evidence type="ECO:0000313" key="17">
    <source>
        <dbReference type="EMBL" id="SDM79894.1"/>
    </source>
</evidence>
<dbReference type="InterPro" id="IPR001126">
    <property type="entry name" value="UmuC"/>
</dbReference>
<dbReference type="Pfam" id="PF11798">
    <property type="entry name" value="IMS_HHH"/>
    <property type="match status" value="1"/>
</dbReference>
<dbReference type="InterPro" id="IPR036775">
    <property type="entry name" value="DNA_pol_Y-fam_lit_finger_sf"/>
</dbReference>
<keyword evidence="7 15" id="KW-0235">DNA replication</keyword>
<dbReference type="Proteomes" id="UP000199544">
    <property type="component" value="Unassembled WGS sequence"/>
</dbReference>
<dbReference type="GO" id="GO:0000287">
    <property type="term" value="F:magnesium ion binding"/>
    <property type="evidence" value="ECO:0007669"/>
    <property type="project" value="UniProtKB-UniRule"/>
</dbReference>
<evidence type="ECO:0000256" key="10">
    <source>
        <dbReference type="ARBA" id="ARBA00022842"/>
    </source>
</evidence>
<comment type="subunit">
    <text evidence="15">Monomer.</text>
</comment>
<sequence length="396" mass="45393">MDRSTHKRRFILHVDMNSFYASVESMMDPTLKGKPLAIAGNPEERRGIIVTCSYEARKFGVKTTMTLWQAKRLCPSLIVRRPDFQKYRMMSNRMFQLLREYTDLVEPVSIDEGYLDVTASSMNPVELAGEIQNRIYHELGLPCSIGIAPNKFLAKMASDMKKPMGITVLRKREMSTILWPLGVGEMHGIGKATEEKLKTFSIHTIGDLAKEDAYSLKHRFGINGIKMWERANGIDDRPVNPERASEFQSVGNSTTLAEDLDHEPEIKRVFESLAESVERRMKQKKVVGQNLQIVIRYADRKTVTRSKSLENPFHDKDIILEMALNLFKKHWNGEPVRLLGITAADVIPRENAYKQMDLFTFEKEKKQADVNRLISDLQKKFGQQFIIRGKWKAGPS</sequence>